<evidence type="ECO:0000313" key="4">
    <source>
        <dbReference type="Proteomes" id="UP000198215"/>
    </source>
</evidence>
<dbReference type="Pfam" id="PF12706">
    <property type="entry name" value="Lactamase_B_2"/>
    <property type="match status" value="1"/>
</dbReference>
<dbReference type="EMBL" id="LT607753">
    <property type="protein sequence ID" value="SCG72893.1"/>
    <property type="molecule type" value="Genomic_DNA"/>
</dbReference>
<dbReference type="PANTHER" id="PTHR15032">
    <property type="entry name" value="N-ACYL-PHOSPHATIDYLETHANOLAMINE-HYDROLYZING PHOSPHOLIPASE D"/>
    <property type="match status" value="1"/>
</dbReference>
<accession>A0A1C5JQY1</accession>
<dbReference type="GO" id="GO:0005737">
    <property type="term" value="C:cytoplasm"/>
    <property type="evidence" value="ECO:0007669"/>
    <property type="project" value="TreeGrafter"/>
</dbReference>
<protein>
    <submittedName>
        <fullName evidence="3">L-ascorbate metabolism protein UlaG, beta-lactamase superfamily</fullName>
    </submittedName>
</protein>
<feature type="region of interest" description="Disordered" evidence="1">
    <location>
        <begin position="1"/>
        <end position="31"/>
    </location>
</feature>
<dbReference type="Gene3D" id="3.60.15.10">
    <property type="entry name" value="Ribonuclease Z/Hydroxyacylglutathione hydrolase-like"/>
    <property type="match status" value="1"/>
</dbReference>
<name>A0A1C5JQY1_9ACTN</name>
<dbReference type="InterPro" id="IPR001279">
    <property type="entry name" value="Metallo-B-lactamas"/>
</dbReference>
<sequence length="436" mass="47719">MRAHSARNTPSFSESVERGDTGAWVVGAEPGGRGDAVDTVYGGGRREGTKAMGAPADPAQDRAQSRAAGGRLWRMAGLAAVAGLAWAARDVPAALGGRLTGARAERAARSPQFRDGTFHNREPIRTMTTGEPGRNLVRELIFGKQRRRPTAPVPLLRPAPTASTATERQLDVVWYGHASTLIEIEGHRVLLDPVWSDRCSPSASVGPRRLHEPPVRLDELPPLDAILISHDHYDHLDMATVQELTRRQSAPFLVPLGVGAHLDRWGVPAERIVELDWSESHRVGGLEIIATAAQHFSGRGLRRDGTLWSSWVIAGAHRRVFYTGDSGYFDGYAEIGAEHGPFDVTLMQIGAYDRAWPAIHMFPEEAVAAHLDLRGGLFLPVHWATFNLALHDWAEPVDRLWAEAKARDVRLAVPRPGERVVVDDPPPVDGWWQAVA</sequence>
<gene>
    <name evidence="3" type="ORF">GA0070614_5099</name>
</gene>
<feature type="domain" description="Metallo-beta-lactamase" evidence="2">
    <location>
        <begin position="187"/>
        <end position="383"/>
    </location>
</feature>
<dbReference type="SUPFAM" id="SSF56281">
    <property type="entry name" value="Metallo-hydrolase/oxidoreductase"/>
    <property type="match status" value="1"/>
</dbReference>
<evidence type="ECO:0000313" key="3">
    <source>
        <dbReference type="EMBL" id="SCG72893.1"/>
    </source>
</evidence>
<feature type="compositionally biased region" description="Polar residues" evidence="1">
    <location>
        <begin position="1"/>
        <end position="14"/>
    </location>
</feature>
<proteinExistence type="predicted"/>
<evidence type="ECO:0000259" key="2">
    <source>
        <dbReference type="Pfam" id="PF12706"/>
    </source>
</evidence>
<dbReference type="InterPro" id="IPR036866">
    <property type="entry name" value="RibonucZ/Hydroxyglut_hydro"/>
</dbReference>
<reference evidence="4" key="1">
    <citation type="submission" date="2016-06" db="EMBL/GenBank/DDBJ databases">
        <authorList>
            <person name="Varghese N."/>
            <person name="Submissions Spin"/>
        </authorList>
    </citation>
    <scope>NUCLEOTIDE SEQUENCE [LARGE SCALE GENOMIC DNA]</scope>
    <source>
        <strain evidence="4">DSM 45161</strain>
    </source>
</reference>
<dbReference type="Proteomes" id="UP000198215">
    <property type="component" value="Chromosome I"/>
</dbReference>
<dbReference type="PANTHER" id="PTHR15032:SF4">
    <property type="entry name" value="N-ACYL-PHOSPHATIDYLETHANOLAMINE-HYDROLYZING PHOSPHOLIPASE D"/>
    <property type="match status" value="1"/>
</dbReference>
<organism evidence="3 4">
    <name type="scientific">Micromonospora coxensis</name>
    <dbReference type="NCBI Taxonomy" id="356852"/>
    <lineage>
        <taxon>Bacteria</taxon>
        <taxon>Bacillati</taxon>
        <taxon>Actinomycetota</taxon>
        <taxon>Actinomycetes</taxon>
        <taxon>Micromonosporales</taxon>
        <taxon>Micromonosporaceae</taxon>
        <taxon>Micromonospora</taxon>
    </lineage>
</organism>
<dbReference type="AlphaFoldDB" id="A0A1C5JQY1"/>
<evidence type="ECO:0000256" key="1">
    <source>
        <dbReference type="SAM" id="MobiDB-lite"/>
    </source>
</evidence>
<keyword evidence="4" id="KW-1185">Reference proteome</keyword>